<evidence type="ECO:0000256" key="1">
    <source>
        <dbReference type="SAM" id="Phobius"/>
    </source>
</evidence>
<feature type="transmembrane region" description="Helical" evidence="1">
    <location>
        <begin position="53"/>
        <end position="72"/>
    </location>
</feature>
<evidence type="ECO:0000313" key="2">
    <source>
        <dbReference type="EMBL" id="ADP76273.1"/>
    </source>
</evidence>
<evidence type="ECO:0008006" key="3">
    <source>
        <dbReference type="Google" id="ProtNLM"/>
    </source>
</evidence>
<organism evidence="2">
    <name type="scientific">Geobacillus sp. (strain Y4.1MC1)</name>
    <dbReference type="NCBI Taxonomy" id="581103"/>
    <lineage>
        <taxon>Bacteria</taxon>
        <taxon>Bacillati</taxon>
        <taxon>Bacillota</taxon>
        <taxon>Bacilli</taxon>
        <taxon>Bacillales</taxon>
        <taxon>Anoxybacillaceae</taxon>
        <taxon>Geobacillus</taxon>
    </lineage>
</organism>
<dbReference type="AlphaFoldDB" id="A0A7U4DMN4"/>
<dbReference type="EMBL" id="CP002293">
    <property type="protein sequence ID" value="ADP76273.1"/>
    <property type="molecule type" value="Genomic_DNA"/>
</dbReference>
<accession>A0A7U4DMN4</accession>
<proteinExistence type="predicted"/>
<keyword evidence="1" id="KW-0812">Transmembrane</keyword>
<feature type="transmembrane region" description="Helical" evidence="1">
    <location>
        <begin position="7"/>
        <end position="24"/>
    </location>
</feature>
<feature type="transmembrane region" description="Helical" evidence="1">
    <location>
        <begin position="84"/>
        <end position="104"/>
    </location>
</feature>
<feature type="transmembrane region" description="Helical" evidence="1">
    <location>
        <begin position="30"/>
        <end position="46"/>
    </location>
</feature>
<gene>
    <name evidence="2" type="ORF">GY4MC1_3637</name>
</gene>
<sequence length="250" mass="29233">MRQKFSWLYIGICLLFPVSINYIFPKDQVLAVVIQYVLAIFFFAVLSRRQGFVLLIAYILATALAELVTALISGWDADIQLRAIFHHIVMMFHMVMMYVCLYWLKGLEEENHHLKEQVAAFMKYVGSSKVLTRQEFEERRALVNKAMERRGEKGYEIYFSLESFPVSVRNALLDQLTALAVQTFRERYDLVGKWDDMTFVVLLQNTDEKGMRIAMDRYFLKVRETIRIQEEEIVKEIKEIGSITEEGVSS</sequence>
<keyword evidence="1" id="KW-0472">Membrane</keyword>
<dbReference type="KEGG" id="gmc:GY4MC1_3637"/>
<protein>
    <recommendedName>
        <fullName evidence="3">Diguanylate cyclase</fullName>
    </recommendedName>
</protein>
<name>A0A7U4DMN4_GEOS0</name>
<keyword evidence="1" id="KW-1133">Transmembrane helix</keyword>
<reference evidence="2" key="1">
    <citation type="submission" date="2010-10" db="EMBL/GenBank/DDBJ databases">
        <title>Complete sequence of chromosome of Geobacillus sp. Y4.1MC1.</title>
        <authorList>
            <consortium name="US DOE Joint Genome Institute"/>
            <person name="Lucas S."/>
            <person name="Copeland A."/>
            <person name="Lapidus A."/>
            <person name="Cheng J.-F."/>
            <person name="Bruce D."/>
            <person name="Goodwin L."/>
            <person name="Pitluck S."/>
            <person name="Chertkov O."/>
            <person name="Zhang X."/>
            <person name="Detter J.C."/>
            <person name="Han C."/>
            <person name="Tapia R."/>
            <person name="Land M."/>
            <person name="Hauser L."/>
            <person name="Jeffries C."/>
            <person name="Kyrpides N."/>
            <person name="Ivanova N."/>
            <person name="Ovchinnikova G."/>
            <person name="Brumm P."/>
            <person name="Mead D."/>
            <person name="Woyke T."/>
        </authorList>
    </citation>
    <scope>NUCLEOTIDE SEQUENCE [LARGE SCALE GENOMIC DNA]</scope>
    <source>
        <strain evidence="2">Y4.1MC1</strain>
    </source>
</reference>